<gene>
    <name evidence="1" type="ORF">ISP18_00945</name>
</gene>
<organism evidence="1 2">
    <name type="scientific">Dyella humi</name>
    <dbReference type="NCBI Taxonomy" id="1770547"/>
    <lineage>
        <taxon>Bacteria</taxon>
        <taxon>Pseudomonadati</taxon>
        <taxon>Pseudomonadota</taxon>
        <taxon>Gammaproteobacteria</taxon>
        <taxon>Lysobacterales</taxon>
        <taxon>Rhodanobacteraceae</taxon>
        <taxon>Dyella</taxon>
    </lineage>
</organism>
<keyword evidence="2" id="KW-1185">Reference proteome</keyword>
<reference evidence="1 2" key="1">
    <citation type="submission" date="2020-10" db="EMBL/GenBank/DDBJ databases">
        <title>Phylogeny of dyella-like bacteria.</title>
        <authorList>
            <person name="Fu J."/>
        </authorList>
    </citation>
    <scope>NUCLEOTIDE SEQUENCE [LARGE SCALE GENOMIC DNA]</scope>
    <source>
        <strain evidence="1 2">DHG40</strain>
    </source>
</reference>
<proteinExistence type="predicted"/>
<protein>
    <submittedName>
        <fullName evidence="1">Uncharacterized protein</fullName>
    </submittedName>
</protein>
<accession>A0ABW8IDC5</accession>
<dbReference type="RefSeq" id="WP_380016125.1">
    <property type="nucleotide sequence ID" value="NZ_JADIKI010000021.1"/>
</dbReference>
<evidence type="ECO:0000313" key="2">
    <source>
        <dbReference type="Proteomes" id="UP001620409"/>
    </source>
</evidence>
<dbReference type="EMBL" id="JADIKI010000021">
    <property type="protein sequence ID" value="MFK2853159.1"/>
    <property type="molecule type" value="Genomic_DNA"/>
</dbReference>
<dbReference type="Proteomes" id="UP001620409">
    <property type="component" value="Unassembled WGS sequence"/>
</dbReference>
<evidence type="ECO:0000313" key="1">
    <source>
        <dbReference type="EMBL" id="MFK2853159.1"/>
    </source>
</evidence>
<sequence>MDDISTSRWHPRFFDQLSLHHAYAAITELLLIQFAGRRRKPRLKRLNAPAFSGKVVYPGKRPRESSTVQYWWRSNLTAHHLNVLAEAILSIWTGTPLPRDAGPAERTRLIVRIIGWDLWEADSARNLVCTCSRSEHGNLYPAPHPYGLDALIGVFPEPLRDKLEKGLLNFHRSHGHGRPPLSDHQVAMYCVFDKPVRQNAAGADADFLQMLSTETGKSFGINRRHDL</sequence>
<name>A0ABW8IDC5_9GAMM</name>
<comment type="caution">
    <text evidence="1">The sequence shown here is derived from an EMBL/GenBank/DDBJ whole genome shotgun (WGS) entry which is preliminary data.</text>
</comment>